<dbReference type="AlphaFoldDB" id="F0H9R7"/>
<gene>
    <name evidence="1" type="ORF">HMPREF9303_1019</name>
</gene>
<accession>F0H9R7</accession>
<evidence type="ECO:0000313" key="1">
    <source>
        <dbReference type="EMBL" id="EGC85505.1"/>
    </source>
</evidence>
<evidence type="ECO:0000313" key="2">
    <source>
        <dbReference type="Proteomes" id="UP000003155"/>
    </source>
</evidence>
<dbReference type="EMBL" id="AEXO01000098">
    <property type="protein sequence ID" value="EGC85505.1"/>
    <property type="molecule type" value="Genomic_DNA"/>
</dbReference>
<dbReference type="Proteomes" id="UP000003155">
    <property type="component" value="Unassembled WGS sequence"/>
</dbReference>
<name>F0H9R7_9BACT</name>
<reference evidence="1 2" key="1">
    <citation type="submission" date="2011-02" db="EMBL/GenBank/DDBJ databases">
        <authorList>
            <person name="Durkin A.S."/>
            <person name="Madupu R."/>
            <person name="Torralba M."/>
            <person name="Gillis M."/>
            <person name="Methe B."/>
            <person name="Sutton G."/>
            <person name="Nelson K.E."/>
        </authorList>
    </citation>
    <scope>NUCLEOTIDE SEQUENCE [LARGE SCALE GENOMIC DNA]</scope>
    <source>
        <strain evidence="1 2">CRIS 18C-A</strain>
    </source>
</reference>
<comment type="caution">
    <text evidence="1">The sequence shown here is derived from an EMBL/GenBank/DDBJ whole genome shotgun (WGS) entry which is preliminary data.</text>
</comment>
<protein>
    <submittedName>
        <fullName evidence="1">Uncharacterized protein</fullName>
    </submittedName>
</protein>
<organism evidence="1 2">
    <name type="scientific">Prevotella denticola CRIS 18C-A</name>
    <dbReference type="NCBI Taxonomy" id="944557"/>
    <lineage>
        <taxon>Bacteria</taxon>
        <taxon>Pseudomonadati</taxon>
        <taxon>Bacteroidota</taxon>
        <taxon>Bacteroidia</taxon>
        <taxon>Bacteroidales</taxon>
        <taxon>Prevotellaceae</taxon>
        <taxon>Prevotella</taxon>
    </lineage>
</organism>
<proteinExistence type="predicted"/>
<keyword evidence="2" id="KW-1185">Reference proteome</keyword>
<sequence>MNHLEKPISTRKRYRRMLKGLHGTLVFTDILNSFVLETQSSPGNNKSSTKKRHNSGHPPCCAFSIAVDRQPIVFLLNPNQINLKITDSLISTETIN</sequence>